<dbReference type="EMBL" id="WTPX01000122">
    <property type="protein sequence ID" value="NNJ27112.1"/>
    <property type="molecule type" value="Genomic_DNA"/>
</dbReference>
<dbReference type="Proteomes" id="UP000609651">
    <property type="component" value="Unassembled WGS sequence"/>
</dbReference>
<proteinExistence type="predicted"/>
<name>A0ABX1VGZ3_9PLAN</name>
<evidence type="ECO:0008006" key="4">
    <source>
        <dbReference type="Google" id="ProtNLM"/>
    </source>
</evidence>
<organism evidence="2 3">
    <name type="scientific">Alienimonas chondri</name>
    <dbReference type="NCBI Taxonomy" id="2681879"/>
    <lineage>
        <taxon>Bacteria</taxon>
        <taxon>Pseudomonadati</taxon>
        <taxon>Planctomycetota</taxon>
        <taxon>Planctomycetia</taxon>
        <taxon>Planctomycetales</taxon>
        <taxon>Planctomycetaceae</taxon>
        <taxon>Alienimonas</taxon>
    </lineage>
</organism>
<feature type="transmembrane region" description="Helical" evidence="1">
    <location>
        <begin position="20"/>
        <end position="42"/>
    </location>
</feature>
<evidence type="ECO:0000313" key="3">
    <source>
        <dbReference type="Proteomes" id="UP000609651"/>
    </source>
</evidence>
<evidence type="ECO:0000313" key="2">
    <source>
        <dbReference type="EMBL" id="NNJ27112.1"/>
    </source>
</evidence>
<keyword evidence="3" id="KW-1185">Reference proteome</keyword>
<keyword evidence="1" id="KW-0472">Membrane</keyword>
<accession>A0ABX1VGZ3</accession>
<keyword evidence="1" id="KW-0812">Transmembrane</keyword>
<comment type="caution">
    <text evidence="2">The sequence shown here is derived from an EMBL/GenBank/DDBJ whole genome shotgun (WGS) entry which is preliminary data.</text>
</comment>
<evidence type="ECO:0000256" key="1">
    <source>
        <dbReference type="SAM" id="Phobius"/>
    </source>
</evidence>
<gene>
    <name evidence="2" type="ORF">LzC2_32100</name>
</gene>
<protein>
    <recommendedName>
        <fullName evidence="4">DUF3465 domain-containing protein</fullName>
    </recommendedName>
</protein>
<keyword evidence="1" id="KW-1133">Transmembrane helix</keyword>
<sequence>MTLQRAGLVDYTRGMHAARFATRFYFVAATLIVAICLCTWASGCARHVLKESDGGVIAISGPGGRKKAEKLMAERFPEGYDIVREEEVVVGQRIDYQEETKPLGVHLAAGEDHGVHVNLGGETRGTETVTDKTEYRIYYRRRGAE</sequence>
<reference evidence="2 3" key="1">
    <citation type="journal article" date="2020" name="Syst. Appl. Microbiol.">
        <title>Alienimonas chondri sp. nov., a novel planctomycete isolated from the biofilm of the red alga Chondrus crispus.</title>
        <authorList>
            <person name="Vitorino I."/>
            <person name="Albuquerque L."/>
            <person name="Wiegand S."/>
            <person name="Kallscheuer N."/>
            <person name="da Costa M.S."/>
            <person name="Lobo-da-Cunha A."/>
            <person name="Jogler C."/>
            <person name="Lage O.M."/>
        </authorList>
    </citation>
    <scope>NUCLEOTIDE SEQUENCE [LARGE SCALE GENOMIC DNA]</scope>
    <source>
        <strain evidence="2 3">LzC2</strain>
    </source>
</reference>
<dbReference type="RefSeq" id="WP_171188816.1">
    <property type="nucleotide sequence ID" value="NZ_WTPX01000122.1"/>
</dbReference>